<dbReference type="SUPFAM" id="SSF81383">
    <property type="entry name" value="F-box domain"/>
    <property type="match status" value="1"/>
</dbReference>
<organism evidence="2 3">
    <name type="scientific">Helianthus annuus</name>
    <name type="common">Common sunflower</name>
    <dbReference type="NCBI Taxonomy" id="4232"/>
    <lineage>
        <taxon>Eukaryota</taxon>
        <taxon>Viridiplantae</taxon>
        <taxon>Streptophyta</taxon>
        <taxon>Embryophyta</taxon>
        <taxon>Tracheophyta</taxon>
        <taxon>Spermatophyta</taxon>
        <taxon>Magnoliopsida</taxon>
        <taxon>eudicotyledons</taxon>
        <taxon>Gunneridae</taxon>
        <taxon>Pentapetalae</taxon>
        <taxon>asterids</taxon>
        <taxon>campanulids</taxon>
        <taxon>Asterales</taxon>
        <taxon>Asteraceae</taxon>
        <taxon>Asteroideae</taxon>
        <taxon>Heliantheae alliance</taxon>
        <taxon>Heliantheae</taxon>
        <taxon>Helianthus</taxon>
    </lineage>
</organism>
<protein>
    <submittedName>
        <fullName evidence="2">Putative F-BOX WITH WD-40 2</fullName>
    </submittedName>
</protein>
<dbReference type="InParanoid" id="A0A251TDQ8"/>
<dbReference type="Gene3D" id="1.20.1280.50">
    <property type="match status" value="1"/>
</dbReference>
<dbReference type="PANTHER" id="PTHR38926">
    <property type="entry name" value="F-BOX DOMAIN CONTAINING PROTEIN, EXPRESSED"/>
    <property type="match status" value="1"/>
</dbReference>
<evidence type="ECO:0000313" key="2">
    <source>
        <dbReference type="EMBL" id="OTG08889.1"/>
    </source>
</evidence>
<reference evidence="3" key="1">
    <citation type="journal article" date="2017" name="Nature">
        <title>The sunflower genome provides insights into oil metabolism, flowering and Asterid evolution.</title>
        <authorList>
            <person name="Badouin H."/>
            <person name="Gouzy J."/>
            <person name="Grassa C.J."/>
            <person name="Murat F."/>
            <person name="Staton S.E."/>
            <person name="Cottret L."/>
            <person name="Lelandais-Briere C."/>
            <person name="Owens G.L."/>
            <person name="Carrere S."/>
            <person name="Mayjonade B."/>
            <person name="Legrand L."/>
            <person name="Gill N."/>
            <person name="Kane N.C."/>
            <person name="Bowers J.E."/>
            <person name="Hubner S."/>
            <person name="Bellec A."/>
            <person name="Berard A."/>
            <person name="Berges H."/>
            <person name="Blanchet N."/>
            <person name="Boniface M.C."/>
            <person name="Brunel D."/>
            <person name="Catrice O."/>
            <person name="Chaidir N."/>
            <person name="Claudel C."/>
            <person name="Donnadieu C."/>
            <person name="Faraut T."/>
            <person name="Fievet G."/>
            <person name="Helmstetter N."/>
            <person name="King M."/>
            <person name="Knapp S.J."/>
            <person name="Lai Z."/>
            <person name="Le Paslier M.C."/>
            <person name="Lippi Y."/>
            <person name="Lorenzon L."/>
            <person name="Mandel J.R."/>
            <person name="Marage G."/>
            <person name="Marchand G."/>
            <person name="Marquand E."/>
            <person name="Bret-Mestries E."/>
            <person name="Morien E."/>
            <person name="Nambeesan S."/>
            <person name="Nguyen T."/>
            <person name="Pegot-Espagnet P."/>
            <person name="Pouilly N."/>
            <person name="Raftis F."/>
            <person name="Sallet E."/>
            <person name="Schiex T."/>
            <person name="Thomas J."/>
            <person name="Vandecasteele C."/>
            <person name="Vares D."/>
            <person name="Vear F."/>
            <person name="Vautrin S."/>
            <person name="Crespi M."/>
            <person name="Mangin B."/>
            <person name="Burke J.M."/>
            <person name="Salse J."/>
            <person name="Munos S."/>
            <person name="Vincourt P."/>
            <person name="Rieseberg L.H."/>
            <person name="Langlade N.B."/>
        </authorList>
    </citation>
    <scope>NUCLEOTIDE SEQUENCE [LARGE SCALE GENOMIC DNA]</scope>
    <source>
        <strain evidence="3">cv. SF193</strain>
    </source>
</reference>
<feature type="region of interest" description="Disordered" evidence="1">
    <location>
        <begin position="1"/>
        <end position="24"/>
    </location>
</feature>
<dbReference type="PANTHER" id="PTHR38926:SF81">
    <property type="entry name" value="F-BOX DOMAIN-CONTAINING PROTEIN"/>
    <property type="match status" value="1"/>
</dbReference>
<evidence type="ECO:0000313" key="3">
    <source>
        <dbReference type="Proteomes" id="UP000215914"/>
    </source>
</evidence>
<proteinExistence type="predicted"/>
<dbReference type="InterPro" id="IPR036047">
    <property type="entry name" value="F-box-like_dom_sf"/>
</dbReference>
<sequence>MSKKMVLLSPPTNKTTSSSSPPPAAAVVAEQQWRSWEQLNPEILSLIFGKVTPTEEMMRRVPLVCKGWNEVVGGPYCWSEVDVQSWCRRRNDSHAVDRVVRGLLRRSKFMVQRLCVYRMGESGFFFVSHCGSFLKVLQMPMTDITDQMVLKHIKPLPNLTLLDISHCLKITSTGLEAFGNNCTSLLHLKRNMPPLDAGLLPADDSEATTIAHTMPRLQQIELCFGRFGDSGLSEILTKCKAITHLDIQGSWNVELNGDLAEMCERILWFQNPWTVCDGRFSDGSECSEVDFTDSE</sequence>
<dbReference type="SUPFAM" id="SSF52047">
    <property type="entry name" value="RNI-like"/>
    <property type="match status" value="1"/>
</dbReference>
<dbReference type="Proteomes" id="UP000215914">
    <property type="component" value="Chromosome 11"/>
</dbReference>
<dbReference type="Gene3D" id="3.80.10.10">
    <property type="entry name" value="Ribonuclease Inhibitor"/>
    <property type="match status" value="2"/>
</dbReference>
<gene>
    <name evidence="2" type="primary">FBW2</name>
    <name evidence="2" type="ORF">HannXRQ_Chr11g0346731</name>
</gene>
<dbReference type="OMA" id="YEWRWTE"/>
<dbReference type="OrthoDB" id="550575at2759"/>
<name>A0A251TDQ8_HELAN</name>
<evidence type="ECO:0000256" key="1">
    <source>
        <dbReference type="SAM" id="MobiDB-lite"/>
    </source>
</evidence>
<dbReference type="EMBL" id="CM007900">
    <property type="protein sequence ID" value="OTG08889.1"/>
    <property type="molecule type" value="Genomic_DNA"/>
</dbReference>
<accession>A0A251TDQ8</accession>
<keyword evidence="3" id="KW-1185">Reference proteome</keyword>
<feature type="compositionally biased region" description="Low complexity" evidence="1">
    <location>
        <begin position="9"/>
        <end position="19"/>
    </location>
</feature>
<dbReference type="InterPro" id="IPR032675">
    <property type="entry name" value="LRR_dom_sf"/>
</dbReference>
<dbReference type="AlphaFoldDB" id="A0A251TDQ8"/>